<proteinExistence type="predicted"/>
<dbReference type="Pfam" id="PF19674">
    <property type="entry name" value="DUF6177"/>
    <property type="match status" value="1"/>
</dbReference>
<evidence type="ECO:0000313" key="1">
    <source>
        <dbReference type="EMBL" id="MFC4956813.1"/>
    </source>
</evidence>
<organism evidence="1 2">
    <name type="scientific">Streptomyces mauvecolor</name>
    <dbReference type="NCBI Taxonomy" id="58345"/>
    <lineage>
        <taxon>Bacteria</taxon>
        <taxon>Bacillati</taxon>
        <taxon>Actinomycetota</taxon>
        <taxon>Actinomycetes</taxon>
        <taxon>Kitasatosporales</taxon>
        <taxon>Streptomycetaceae</taxon>
        <taxon>Streptomyces</taxon>
    </lineage>
</organism>
<dbReference type="InterPro" id="IPR046175">
    <property type="entry name" value="DUF6177"/>
</dbReference>
<sequence length="473" mass="50098">MTKDVIALTPTMPDPSTVLAGLYAGGPDLRVNTLADGAVLQLCTTDGTPLVSVETPHLVHHPHEARRLLGDQVSLPEGPFWWTEARATTAVPEGERLAASFAGRLTTVLGGIVWPPHVALTDVVPTTGLTPSTPLGSLPPAVDIQTDHASVILQDRPVIALTTWLSDALSTAAASGRALQLVTPPSCRLTQPARAALAAHPNRWIIQHPEHGYYDGLSGFQLRWHNGAFAPALDESGNACIAEPFKSDQDAAAAPGEQQLLLSLRTIQPATEGLLLGGAIEAAWQHLTGTRPAGWGTAEPVNLPWSRRQLTDLARTRAQKSAPTWLTTIGDPEHPAIATTRVRHTPAGIEEHIAVALGYAPGSTPPLAALPELALLLTTRHNLATMLTTLRTGRRDLTVPSHFEALPVPVSFTLGSDAVRQTGLAHAEAPSPQLTPARLGPTTAPALHYTLGDGTGPESWPVLQQLIKHLKRA</sequence>
<protein>
    <submittedName>
        <fullName evidence="1">DUF6177 family protein</fullName>
    </submittedName>
</protein>
<name>A0ABV9UJV7_9ACTN</name>
<comment type="caution">
    <text evidence="1">The sequence shown here is derived from an EMBL/GenBank/DDBJ whole genome shotgun (WGS) entry which is preliminary data.</text>
</comment>
<accession>A0ABV9UJV7</accession>
<dbReference type="EMBL" id="JBHSIZ010000010">
    <property type="protein sequence ID" value="MFC4956813.1"/>
    <property type="molecule type" value="Genomic_DNA"/>
</dbReference>
<gene>
    <name evidence="1" type="ORF">ACFPFX_10920</name>
</gene>
<keyword evidence="2" id="KW-1185">Reference proteome</keyword>
<reference evidence="2" key="1">
    <citation type="journal article" date="2019" name="Int. J. Syst. Evol. Microbiol.">
        <title>The Global Catalogue of Microorganisms (GCM) 10K type strain sequencing project: providing services to taxonomists for standard genome sequencing and annotation.</title>
        <authorList>
            <consortium name="The Broad Institute Genomics Platform"/>
            <consortium name="The Broad Institute Genome Sequencing Center for Infectious Disease"/>
            <person name="Wu L."/>
            <person name="Ma J."/>
        </authorList>
    </citation>
    <scope>NUCLEOTIDE SEQUENCE [LARGE SCALE GENOMIC DNA]</scope>
    <source>
        <strain evidence="2">CCM 7224</strain>
    </source>
</reference>
<dbReference type="RefSeq" id="WP_344380279.1">
    <property type="nucleotide sequence ID" value="NZ_BAAASQ010000039.1"/>
</dbReference>
<dbReference type="Proteomes" id="UP001595834">
    <property type="component" value="Unassembled WGS sequence"/>
</dbReference>
<evidence type="ECO:0000313" key="2">
    <source>
        <dbReference type="Proteomes" id="UP001595834"/>
    </source>
</evidence>